<organism evidence="1 2">
    <name type="scientific">Ancylostoma ceylanicum</name>
    <dbReference type="NCBI Taxonomy" id="53326"/>
    <lineage>
        <taxon>Eukaryota</taxon>
        <taxon>Metazoa</taxon>
        <taxon>Ecdysozoa</taxon>
        <taxon>Nematoda</taxon>
        <taxon>Chromadorea</taxon>
        <taxon>Rhabditida</taxon>
        <taxon>Rhabditina</taxon>
        <taxon>Rhabditomorpha</taxon>
        <taxon>Strongyloidea</taxon>
        <taxon>Ancylostomatidae</taxon>
        <taxon>Ancylostomatinae</taxon>
        <taxon>Ancylostoma</taxon>
    </lineage>
</organism>
<proteinExistence type="predicted"/>
<dbReference type="EMBL" id="JARK01001422">
    <property type="protein sequence ID" value="EYC04624.1"/>
    <property type="molecule type" value="Genomic_DNA"/>
</dbReference>
<keyword evidence="2" id="KW-1185">Reference proteome</keyword>
<gene>
    <name evidence="1" type="primary">Acey_s0086.g1890</name>
    <name evidence="1" type="ORF">Y032_0086g1890</name>
</gene>
<protein>
    <submittedName>
        <fullName evidence="1">Uncharacterized protein</fullName>
    </submittedName>
</protein>
<sequence>MNVTPDMNEESNRVLVLLEEIQETQLNILERLSRPNETFSVELARLNNLLLEIPVVSKAKGSKEEGRCCLAPAGMYVDDEHLVPQLSSCFVQRVLSKKF</sequence>
<accession>A0A016TNQ3</accession>
<dbReference type="AlphaFoldDB" id="A0A016TNQ3"/>
<evidence type="ECO:0000313" key="2">
    <source>
        <dbReference type="Proteomes" id="UP000024635"/>
    </source>
</evidence>
<dbReference type="Proteomes" id="UP000024635">
    <property type="component" value="Unassembled WGS sequence"/>
</dbReference>
<evidence type="ECO:0000313" key="1">
    <source>
        <dbReference type="EMBL" id="EYC04624.1"/>
    </source>
</evidence>
<dbReference type="OrthoDB" id="10491451at2759"/>
<name>A0A016TNQ3_9BILA</name>
<reference evidence="2" key="1">
    <citation type="journal article" date="2015" name="Nat. Genet.">
        <title>The genome and transcriptome of the zoonotic hookworm Ancylostoma ceylanicum identify infection-specific gene families.</title>
        <authorList>
            <person name="Schwarz E.M."/>
            <person name="Hu Y."/>
            <person name="Antoshechkin I."/>
            <person name="Miller M.M."/>
            <person name="Sternberg P.W."/>
            <person name="Aroian R.V."/>
        </authorList>
    </citation>
    <scope>NUCLEOTIDE SEQUENCE</scope>
    <source>
        <strain evidence="2">HY135</strain>
    </source>
</reference>
<comment type="caution">
    <text evidence="1">The sequence shown here is derived from an EMBL/GenBank/DDBJ whole genome shotgun (WGS) entry which is preliminary data.</text>
</comment>